<dbReference type="RefSeq" id="WP_047390101.1">
    <property type="nucleotide sequence ID" value="NZ_FOQE01000010.1"/>
</dbReference>
<dbReference type="PANTHER" id="PTHR21349:SF0">
    <property type="entry name" value="LARGE RIBOSOMAL SUBUNIT PROTEIN BL21M"/>
    <property type="match status" value="1"/>
</dbReference>
<dbReference type="InterPro" id="IPR018258">
    <property type="entry name" value="Ribosomal_bL21_CS"/>
</dbReference>
<dbReference type="PANTHER" id="PTHR21349">
    <property type="entry name" value="50S RIBOSOMAL PROTEIN L21"/>
    <property type="match status" value="1"/>
</dbReference>
<name>A0A1I3BVI2_9LACT</name>
<comment type="subunit">
    <text evidence="6">Part of the 50S ribosomal subunit. Contacts protein L20.</text>
</comment>
<evidence type="ECO:0000256" key="1">
    <source>
        <dbReference type="ARBA" id="ARBA00008563"/>
    </source>
</evidence>
<evidence type="ECO:0000313" key="8">
    <source>
        <dbReference type="EMBL" id="SFH66190.1"/>
    </source>
</evidence>
<dbReference type="OrthoDB" id="9813334at2"/>
<dbReference type="HAMAP" id="MF_01363">
    <property type="entry name" value="Ribosomal_bL21"/>
    <property type="match status" value="1"/>
</dbReference>
<dbReference type="PROSITE" id="PS01169">
    <property type="entry name" value="RIBOSOMAL_L21"/>
    <property type="match status" value="1"/>
</dbReference>
<dbReference type="NCBIfam" id="TIGR00061">
    <property type="entry name" value="L21"/>
    <property type="match status" value="1"/>
</dbReference>
<dbReference type="GO" id="GO:0005737">
    <property type="term" value="C:cytoplasm"/>
    <property type="evidence" value="ECO:0007669"/>
    <property type="project" value="UniProtKB-ARBA"/>
</dbReference>
<dbReference type="GO" id="GO:0005840">
    <property type="term" value="C:ribosome"/>
    <property type="evidence" value="ECO:0007669"/>
    <property type="project" value="UniProtKB-KW"/>
</dbReference>
<dbReference type="AlphaFoldDB" id="A0A1I3BVI2"/>
<protein>
    <recommendedName>
        <fullName evidence="6">Large ribosomal subunit protein bL21</fullName>
    </recommendedName>
</protein>
<sequence>MYAIIKTGGKQVKVEAGQAIYVEKLNVEAGEKVSFDEVILVGGDETKVGTPFIEGATVEGTVEKQGRQKKVTTFKYKPKKHSHRKQGHRQPYTKVMIDAINA</sequence>
<keyword evidence="9" id="KW-1185">Reference proteome</keyword>
<dbReference type="Pfam" id="PF00829">
    <property type="entry name" value="Ribosomal_L21p"/>
    <property type="match status" value="1"/>
</dbReference>
<dbReference type="InterPro" id="IPR036164">
    <property type="entry name" value="bL21-like_sf"/>
</dbReference>
<evidence type="ECO:0000256" key="3">
    <source>
        <dbReference type="ARBA" id="ARBA00022884"/>
    </source>
</evidence>
<dbReference type="InterPro" id="IPR001787">
    <property type="entry name" value="Ribosomal_bL21"/>
</dbReference>
<keyword evidence="4 6" id="KW-0689">Ribosomal protein</keyword>
<gene>
    <name evidence="6" type="primary">rplU</name>
    <name evidence="8" type="ORF">SAMN04489868_1106</name>
</gene>
<evidence type="ECO:0000256" key="5">
    <source>
        <dbReference type="ARBA" id="ARBA00023274"/>
    </source>
</evidence>
<keyword evidence="5 6" id="KW-0687">Ribonucleoprotein</keyword>
<reference evidence="8 9" key="1">
    <citation type="submission" date="2016-10" db="EMBL/GenBank/DDBJ databases">
        <authorList>
            <person name="de Groot N.N."/>
        </authorList>
    </citation>
    <scope>NUCLEOTIDE SEQUENCE [LARGE SCALE GENOMIC DNA]</scope>
    <source>
        <strain evidence="8 9">DSM 27630</strain>
    </source>
</reference>
<dbReference type="SUPFAM" id="SSF141091">
    <property type="entry name" value="L21p-like"/>
    <property type="match status" value="1"/>
</dbReference>
<dbReference type="GO" id="GO:0006412">
    <property type="term" value="P:translation"/>
    <property type="evidence" value="ECO:0007669"/>
    <property type="project" value="UniProtKB-UniRule"/>
</dbReference>
<dbReference type="GO" id="GO:0003735">
    <property type="term" value="F:structural constituent of ribosome"/>
    <property type="evidence" value="ECO:0007669"/>
    <property type="project" value="InterPro"/>
</dbReference>
<keyword evidence="3 6" id="KW-0694">RNA-binding</keyword>
<dbReference type="EMBL" id="FOQE01000010">
    <property type="protein sequence ID" value="SFH66190.1"/>
    <property type="molecule type" value="Genomic_DNA"/>
</dbReference>
<proteinExistence type="inferred from homology"/>
<comment type="similarity">
    <text evidence="1 6 7">Belongs to the bacterial ribosomal protein bL21 family.</text>
</comment>
<evidence type="ECO:0000256" key="6">
    <source>
        <dbReference type="HAMAP-Rule" id="MF_01363"/>
    </source>
</evidence>
<dbReference type="GO" id="GO:1990904">
    <property type="term" value="C:ribonucleoprotein complex"/>
    <property type="evidence" value="ECO:0007669"/>
    <property type="project" value="UniProtKB-KW"/>
</dbReference>
<accession>A0A1I3BVI2</accession>
<evidence type="ECO:0000256" key="4">
    <source>
        <dbReference type="ARBA" id="ARBA00022980"/>
    </source>
</evidence>
<evidence type="ECO:0000256" key="7">
    <source>
        <dbReference type="RuleBase" id="RU000562"/>
    </source>
</evidence>
<dbReference type="Proteomes" id="UP000198668">
    <property type="component" value="Unassembled WGS sequence"/>
</dbReference>
<evidence type="ECO:0000313" key="9">
    <source>
        <dbReference type="Proteomes" id="UP000198668"/>
    </source>
</evidence>
<keyword evidence="2 6" id="KW-0699">rRNA-binding</keyword>
<dbReference type="GO" id="GO:0019843">
    <property type="term" value="F:rRNA binding"/>
    <property type="evidence" value="ECO:0007669"/>
    <property type="project" value="UniProtKB-UniRule"/>
</dbReference>
<dbReference type="InterPro" id="IPR028909">
    <property type="entry name" value="bL21-like"/>
</dbReference>
<comment type="function">
    <text evidence="6 7">This protein binds to 23S rRNA in the presence of protein L20.</text>
</comment>
<evidence type="ECO:0000256" key="2">
    <source>
        <dbReference type="ARBA" id="ARBA00022730"/>
    </source>
</evidence>
<organism evidence="8 9">
    <name type="scientific">Pisciglobus halotolerans</name>
    <dbReference type="NCBI Taxonomy" id="745365"/>
    <lineage>
        <taxon>Bacteria</taxon>
        <taxon>Bacillati</taxon>
        <taxon>Bacillota</taxon>
        <taxon>Bacilli</taxon>
        <taxon>Lactobacillales</taxon>
        <taxon>Carnobacteriaceae</taxon>
    </lineage>
</organism>